<feature type="signal peptide" evidence="3">
    <location>
        <begin position="1"/>
        <end position="21"/>
    </location>
</feature>
<dbReference type="EMBL" id="QFYQ01000001">
    <property type="protein sequence ID" value="RAK56136.1"/>
    <property type="molecule type" value="Genomic_DNA"/>
</dbReference>
<evidence type="ECO:0000313" key="4">
    <source>
        <dbReference type="EMBL" id="RAK56136.1"/>
    </source>
</evidence>
<dbReference type="Proteomes" id="UP000249254">
    <property type="component" value="Unassembled WGS sequence"/>
</dbReference>
<protein>
    <submittedName>
        <fullName evidence="4">Uncharacterized protein</fullName>
    </submittedName>
</protein>
<proteinExistence type="predicted"/>
<dbReference type="OrthoDB" id="7190835at2"/>
<gene>
    <name evidence="4" type="ORF">DJ017_17260</name>
</gene>
<keyword evidence="3" id="KW-0732">Signal</keyword>
<feature type="region of interest" description="Disordered" evidence="2">
    <location>
        <begin position="211"/>
        <end position="245"/>
    </location>
</feature>
<organism evidence="4 5">
    <name type="scientific">Phenylobacterium soli</name>
    <dbReference type="NCBI Taxonomy" id="2170551"/>
    <lineage>
        <taxon>Bacteria</taxon>
        <taxon>Pseudomonadati</taxon>
        <taxon>Pseudomonadota</taxon>
        <taxon>Alphaproteobacteria</taxon>
        <taxon>Caulobacterales</taxon>
        <taxon>Caulobacteraceae</taxon>
        <taxon>Phenylobacterium</taxon>
    </lineage>
</organism>
<dbReference type="AlphaFoldDB" id="A0A328AQW9"/>
<evidence type="ECO:0000256" key="3">
    <source>
        <dbReference type="SAM" id="SignalP"/>
    </source>
</evidence>
<name>A0A328AQW9_9CAUL</name>
<feature type="repeat" description="TPR" evidence="1">
    <location>
        <begin position="81"/>
        <end position="114"/>
    </location>
</feature>
<feature type="compositionally biased region" description="Pro residues" evidence="2">
    <location>
        <begin position="214"/>
        <end position="223"/>
    </location>
</feature>
<feature type="compositionally biased region" description="Pro residues" evidence="2">
    <location>
        <begin position="231"/>
        <end position="244"/>
    </location>
</feature>
<dbReference type="SMART" id="SM00028">
    <property type="entry name" value="TPR"/>
    <property type="match status" value="1"/>
</dbReference>
<dbReference type="SUPFAM" id="SSF48452">
    <property type="entry name" value="TPR-like"/>
    <property type="match status" value="1"/>
</dbReference>
<dbReference type="InterPro" id="IPR011990">
    <property type="entry name" value="TPR-like_helical_dom_sf"/>
</dbReference>
<dbReference type="InterPro" id="IPR019734">
    <property type="entry name" value="TPR_rpt"/>
</dbReference>
<reference evidence="5" key="1">
    <citation type="submission" date="2018-05" db="EMBL/GenBank/DDBJ databases">
        <authorList>
            <person name="Li X."/>
        </authorList>
    </citation>
    <scope>NUCLEOTIDE SEQUENCE [LARGE SCALE GENOMIC DNA]</scope>
    <source>
        <strain evidence="5">LX32</strain>
    </source>
</reference>
<dbReference type="PROSITE" id="PS50005">
    <property type="entry name" value="TPR"/>
    <property type="match status" value="1"/>
</dbReference>
<evidence type="ECO:0000256" key="2">
    <source>
        <dbReference type="SAM" id="MobiDB-lite"/>
    </source>
</evidence>
<dbReference type="RefSeq" id="WP_111529884.1">
    <property type="nucleotide sequence ID" value="NZ_JBHRSG010000003.1"/>
</dbReference>
<sequence>MSSVEIAMRAGLGLAVASVAAAGCATAPHAKWASMKPVQVGASSATETDGYYADAVAAIDRRDYGRALDLLQLAGRERRDVRVLNAFAVVYDKLGRFDLSARYYEQALALEPASPLVRANLAYSQELQGHWSAPLQVAGTASKTAAPGPQPSPAASAPVAVPSPVAVATSAAWSPMTAQVAALPAPDPGSTPRPLRADRSELPASLIRVGTLVAPPPAPPAPEPAANAAPRQPPQPPSAAPPPVRIASGVGLIDAAGLGAPAQRVRRHLSALKWSAGPVVTRVGPAVARTVIRYPEARARLARALARSLPGPVTLSACLGRCDTLLIVLGADARLWRTSTSAPPSTLRRG</sequence>
<keyword evidence="1" id="KW-0802">TPR repeat</keyword>
<keyword evidence="5" id="KW-1185">Reference proteome</keyword>
<evidence type="ECO:0000256" key="1">
    <source>
        <dbReference type="PROSITE-ProRule" id="PRU00339"/>
    </source>
</evidence>
<accession>A0A328AQW9</accession>
<dbReference type="Gene3D" id="1.25.40.10">
    <property type="entry name" value="Tetratricopeptide repeat domain"/>
    <property type="match status" value="1"/>
</dbReference>
<comment type="caution">
    <text evidence="4">The sequence shown here is derived from an EMBL/GenBank/DDBJ whole genome shotgun (WGS) entry which is preliminary data.</text>
</comment>
<evidence type="ECO:0000313" key="5">
    <source>
        <dbReference type="Proteomes" id="UP000249254"/>
    </source>
</evidence>
<feature type="chain" id="PRO_5016412440" evidence="3">
    <location>
        <begin position="22"/>
        <end position="350"/>
    </location>
</feature>